<dbReference type="Proteomes" id="UP000242447">
    <property type="component" value="Chromosome"/>
</dbReference>
<feature type="transmembrane region" description="Helical" evidence="2">
    <location>
        <begin position="12"/>
        <end position="37"/>
    </location>
</feature>
<keyword evidence="2" id="KW-0472">Membrane</keyword>
<feature type="coiled-coil region" evidence="1">
    <location>
        <begin position="260"/>
        <end position="301"/>
    </location>
</feature>
<evidence type="ECO:0000256" key="1">
    <source>
        <dbReference type="SAM" id="Coils"/>
    </source>
</evidence>
<sequence>MVDTRAFRDEQTTAWGAVIAGAVTVFAISMVVTMIGVGLGLGAVDVNAANPVDGVGMAFGLTSAIGLVISLAAGGFVAGRLAGRSGAIHGFLTWALTLFIAAIFSILGAATVLRGASAIVGGVASGAGQVVGAAADGAGALAGAIDGDMLPQIDLTAATRDIRGALRNTDIEALQPQNIDAAVSGARADITTAARRLAVTPGDYEAIATDLGQSLRGRVEGIANDINRDDIEAALVQNGFTQDQASDATDRAIAAFDQARNTATDAINNAEKMIADTQTRIADLQVKAQEAAAQAAAASAAAALWAGLAAIVGAVLAAFAGLYGVNSRNRARP</sequence>
<gene>
    <name evidence="3" type="ORF">BVG79_01115</name>
</gene>
<feature type="transmembrane region" description="Helical" evidence="2">
    <location>
        <begin position="91"/>
        <end position="113"/>
    </location>
</feature>
<evidence type="ECO:0008006" key="5">
    <source>
        <dbReference type="Google" id="ProtNLM"/>
    </source>
</evidence>
<keyword evidence="4" id="KW-1185">Reference proteome</keyword>
<evidence type="ECO:0000313" key="3">
    <source>
        <dbReference type="EMBL" id="ARO14461.1"/>
    </source>
</evidence>
<dbReference type="STRING" id="92947.BVG79_01115"/>
<reference evidence="3 4" key="1">
    <citation type="submission" date="2017-02" db="EMBL/GenBank/DDBJ databases">
        <title>Ketogulonicigenium robustum SPU B003 Genome sequencing and assembly.</title>
        <authorList>
            <person name="Li Y."/>
            <person name="Liu L."/>
            <person name="Wang C."/>
            <person name="Zhang M."/>
            <person name="Zhang T."/>
            <person name="Zhang Y."/>
        </authorList>
    </citation>
    <scope>NUCLEOTIDE SEQUENCE [LARGE SCALE GENOMIC DNA]</scope>
    <source>
        <strain evidence="3 4">SPU_B003</strain>
    </source>
</reference>
<feature type="transmembrane region" description="Helical" evidence="2">
    <location>
        <begin position="302"/>
        <end position="325"/>
    </location>
</feature>
<keyword evidence="1" id="KW-0175">Coiled coil</keyword>
<keyword evidence="2" id="KW-1133">Transmembrane helix</keyword>
<keyword evidence="2" id="KW-0812">Transmembrane</keyword>
<dbReference type="RefSeq" id="WP_157115634.1">
    <property type="nucleotide sequence ID" value="NZ_CP019937.1"/>
</dbReference>
<dbReference type="OrthoDB" id="7032238at2"/>
<dbReference type="AlphaFoldDB" id="A0A1W6NZ76"/>
<proteinExistence type="predicted"/>
<evidence type="ECO:0000313" key="4">
    <source>
        <dbReference type="Proteomes" id="UP000242447"/>
    </source>
</evidence>
<dbReference type="KEGG" id="kro:BVG79_01115"/>
<dbReference type="EMBL" id="CP019937">
    <property type="protein sequence ID" value="ARO14461.1"/>
    <property type="molecule type" value="Genomic_DNA"/>
</dbReference>
<feature type="transmembrane region" description="Helical" evidence="2">
    <location>
        <begin position="57"/>
        <end position="79"/>
    </location>
</feature>
<organism evidence="3 4">
    <name type="scientific">Ketogulonicigenium robustum</name>
    <dbReference type="NCBI Taxonomy" id="92947"/>
    <lineage>
        <taxon>Bacteria</taxon>
        <taxon>Pseudomonadati</taxon>
        <taxon>Pseudomonadota</taxon>
        <taxon>Alphaproteobacteria</taxon>
        <taxon>Rhodobacterales</taxon>
        <taxon>Roseobacteraceae</taxon>
        <taxon>Ketogulonicigenium</taxon>
    </lineage>
</organism>
<accession>A0A1W6NZ76</accession>
<evidence type="ECO:0000256" key="2">
    <source>
        <dbReference type="SAM" id="Phobius"/>
    </source>
</evidence>
<protein>
    <recommendedName>
        <fullName evidence="5">PhnA-like protein</fullName>
    </recommendedName>
</protein>
<name>A0A1W6NZ76_9RHOB</name>